<dbReference type="Proteomes" id="UP000070377">
    <property type="component" value="Unassembled WGS sequence"/>
</dbReference>
<dbReference type="AlphaFoldDB" id="A0A139N423"/>
<reference evidence="1 2" key="1">
    <citation type="submission" date="2016-01" db="EMBL/GenBank/DDBJ databases">
        <title>Highly variable Streptococcus oralis are common among viridans streptococci isolated from primates.</title>
        <authorList>
            <person name="Denapaite D."/>
            <person name="Rieger M."/>
            <person name="Koendgen S."/>
            <person name="Brueckner R."/>
            <person name="Ochigava I."/>
            <person name="Kappeler P."/>
            <person name="Maetz-Rensing K."/>
            <person name="Leendertz F."/>
            <person name="Hakenbeck R."/>
        </authorList>
    </citation>
    <scope>NUCLEOTIDE SEQUENCE [LARGE SCALE GENOMIC DNA]</scope>
    <source>
        <strain evidence="1 2">DD08</strain>
    </source>
</reference>
<dbReference type="PATRIC" id="fig|45634.12.peg.699"/>
<evidence type="ECO:0000313" key="1">
    <source>
        <dbReference type="EMBL" id="KXT70481.1"/>
    </source>
</evidence>
<sequence length="39" mass="4474">MSYFYTHAQGDILGYSSVEWISLSRESDIQEIINHKALA</sequence>
<organism evidence="1 2">
    <name type="scientific">Streptococcus cristatus</name>
    <dbReference type="NCBI Taxonomy" id="45634"/>
    <lineage>
        <taxon>Bacteria</taxon>
        <taxon>Bacillati</taxon>
        <taxon>Bacillota</taxon>
        <taxon>Bacilli</taxon>
        <taxon>Lactobacillales</taxon>
        <taxon>Streptococcaceae</taxon>
        <taxon>Streptococcus</taxon>
    </lineage>
</organism>
<comment type="caution">
    <text evidence="1">The sequence shown here is derived from an EMBL/GenBank/DDBJ whole genome shotgun (WGS) entry which is preliminary data.</text>
</comment>
<gene>
    <name evidence="1" type="ORF">SCRDD08_00670</name>
</gene>
<protein>
    <submittedName>
        <fullName evidence="1">Uncharacterized protein</fullName>
    </submittedName>
</protein>
<proteinExistence type="predicted"/>
<dbReference type="EMBL" id="LQRD01000024">
    <property type="protein sequence ID" value="KXT70481.1"/>
    <property type="molecule type" value="Genomic_DNA"/>
</dbReference>
<evidence type="ECO:0000313" key="2">
    <source>
        <dbReference type="Proteomes" id="UP000070377"/>
    </source>
</evidence>
<accession>A0A139N423</accession>
<name>A0A139N423_STRCR</name>